<keyword evidence="3" id="KW-0663">Pyridoxal phosphate</keyword>
<gene>
    <name evidence="7" type="ORF">LTR05_007201</name>
</gene>
<feature type="compositionally biased region" description="Basic and acidic residues" evidence="5">
    <location>
        <begin position="442"/>
        <end position="451"/>
    </location>
</feature>
<keyword evidence="4" id="KW-0456">Lyase</keyword>
<comment type="cofactor">
    <cofactor evidence="1">
        <name>pyridoxal 5'-phosphate</name>
        <dbReference type="ChEBI" id="CHEBI:597326"/>
    </cofactor>
</comment>
<organism evidence="7 8">
    <name type="scientific">Lithohypha guttulata</name>
    <dbReference type="NCBI Taxonomy" id="1690604"/>
    <lineage>
        <taxon>Eukaryota</taxon>
        <taxon>Fungi</taxon>
        <taxon>Dikarya</taxon>
        <taxon>Ascomycota</taxon>
        <taxon>Pezizomycotina</taxon>
        <taxon>Eurotiomycetes</taxon>
        <taxon>Chaetothyriomycetidae</taxon>
        <taxon>Chaetothyriales</taxon>
        <taxon>Trichomeriaceae</taxon>
        <taxon>Lithohypha</taxon>
    </lineage>
</organism>
<dbReference type="GO" id="GO:0005524">
    <property type="term" value="F:ATP binding"/>
    <property type="evidence" value="ECO:0007669"/>
    <property type="project" value="TreeGrafter"/>
</dbReference>
<feature type="domain" description="Tryptophan synthase beta chain-like PALP" evidence="6">
    <location>
        <begin position="77"/>
        <end position="374"/>
    </location>
</feature>
<dbReference type="GO" id="GO:0018114">
    <property type="term" value="F:threonine racemase activity"/>
    <property type="evidence" value="ECO:0007669"/>
    <property type="project" value="TreeGrafter"/>
</dbReference>
<dbReference type="Pfam" id="PF00291">
    <property type="entry name" value="PALP"/>
    <property type="match status" value="1"/>
</dbReference>
<dbReference type="GO" id="GO:0000287">
    <property type="term" value="F:magnesium ion binding"/>
    <property type="evidence" value="ECO:0007669"/>
    <property type="project" value="TreeGrafter"/>
</dbReference>
<dbReference type="Proteomes" id="UP001309876">
    <property type="component" value="Unassembled WGS sequence"/>
</dbReference>
<proteinExistence type="inferred from homology"/>
<comment type="similarity">
    <text evidence="2">Belongs to the serine/threonine dehydratase family.</text>
</comment>
<evidence type="ECO:0000256" key="4">
    <source>
        <dbReference type="ARBA" id="ARBA00023239"/>
    </source>
</evidence>
<dbReference type="FunFam" id="3.40.50.1100:FF:000005">
    <property type="entry name" value="Threonine dehydratase catabolic"/>
    <property type="match status" value="1"/>
</dbReference>
<dbReference type="InterPro" id="IPR036052">
    <property type="entry name" value="TrpB-like_PALP_sf"/>
</dbReference>
<dbReference type="EMBL" id="JAVRRJ010000008">
    <property type="protein sequence ID" value="KAK5082059.1"/>
    <property type="molecule type" value="Genomic_DNA"/>
</dbReference>
<keyword evidence="8" id="KW-1185">Reference proteome</keyword>
<dbReference type="GO" id="GO:0030170">
    <property type="term" value="F:pyridoxal phosphate binding"/>
    <property type="evidence" value="ECO:0007669"/>
    <property type="project" value="TreeGrafter"/>
</dbReference>
<dbReference type="GO" id="GO:0008721">
    <property type="term" value="F:D-serine ammonia-lyase activity"/>
    <property type="evidence" value="ECO:0007669"/>
    <property type="project" value="TreeGrafter"/>
</dbReference>
<dbReference type="GO" id="GO:0030378">
    <property type="term" value="F:serine racemase activity"/>
    <property type="evidence" value="ECO:0007669"/>
    <property type="project" value="TreeGrafter"/>
</dbReference>
<dbReference type="InterPro" id="IPR001926">
    <property type="entry name" value="TrpB-like_PALP"/>
</dbReference>
<dbReference type="AlphaFoldDB" id="A0AAN7YDR3"/>
<protein>
    <recommendedName>
        <fullName evidence="6">Tryptophan synthase beta chain-like PALP domain-containing protein</fullName>
    </recommendedName>
</protein>
<dbReference type="GO" id="GO:0003941">
    <property type="term" value="F:L-serine ammonia-lyase activity"/>
    <property type="evidence" value="ECO:0007669"/>
    <property type="project" value="TreeGrafter"/>
</dbReference>
<name>A0AAN7YDR3_9EURO</name>
<accession>A0AAN7YDR3</accession>
<evidence type="ECO:0000313" key="8">
    <source>
        <dbReference type="Proteomes" id="UP001309876"/>
    </source>
</evidence>
<reference evidence="7 8" key="1">
    <citation type="submission" date="2023-08" db="EMBL/GenBank/DDBJ databases">
        <title>Black Yeasts Isolated from many extreme environments.</title>
        <authorList>
            <person name="Coleine C."/>
            <person name="Stajich J.E."/>
            <person name="Selbmann L."/>
        </authorList>
    </citation>
    <scope>NUCLEOTIDE SEQUENCE [LARGE SCALE GENOMIC DNA]</scope>
    <source>
        <strain evidence="7 8">CCFEE 5910</strain>
    </source>
</reference>
<dbReference type="PANTHER" id="PTHR43050">
    <property type="entry name" value="SERINE / THREONINE RACEMASE FAMILY MEMBER"/>
    <property type="match status" value="1"/>
</dbReference>
<sequence>MSEPSTCLPLTPDSIRQTHNRIKPYIHRTPVLTSRSIDKIASSPNPRAYLADDPPGIWADDSHSTSNGNVDGVPKFHLYFKMESTQRIGAFKARGAFSAVTHLIEELGLDTLRKRGVITHSSGNHAQALALAASTYDIPGFIVMPSISTKSKISGTKGNKGVEVIFSGSTAPEREKIVNEVIEREKERKGGGGPILIPPYDHPDIVLGQGTAGLEMEEQFQAMKRSGSVKGCSSAVEGSTIEGGNERFDAVLTPLGGGGLLSGTATWFSRTDDKQGKRTLVFGAEPSFQGANDGERGLASSPPKRIEHVKSLTIADGVRTPVGVIPWSLISDKSKLEGVYSVTEVEIKMALNLILERVKVVIEPSSAVPIAVVLFNERFRKFVAKKQKEEGSSIPWHVGIVISGGNTTVEALSKFFSEGWMTETEDTNFESERQTGQVTIDGSKKVEDVAG</sequence>
<dbReference type="PANTHER" id="PTHR43050:SF1">
    <property type="entry name" value="SERINE RACEMASE"/>
    <property type="match status" value="1"/>
</dbReference>
<evidence type="ECO:0000313" key="7">
    <source>
        <dbReference type="EMBL" id="KAK5082059.1"/>
    </source>
</evidence>
<dbReference type="SUPFAM" id="SSF53686">
    <property type="entry name" value="Tryptophan synthase beta subunit-like PLP-dependent enzymes"/>
    <property type="match status" value="1"/>
</dbReference>
<evidence type="ECO:0000256" key="2">
    <source>
        <dbReference type="ARBA" id="ARBA00010869"/>
    </source>
</evidence>
<feature type="region of interest" description="Disordered" evidence="5">
    <location>
        <begin position="426"/>
        <end position="451"/>
    </location>
</feature>
<evidence type="ECO:0000259" key="6">
    <source>
        <dbReference type="Pfam" id="PF00291"/>
    </source>
</evidence>
<evidence type="ECO:0000256" key="3">
    <source>
        <dbReference type="ARBA" id="ARBA00022898"/>
    </source>
</evidence>
<evidence type="ECO:0000256" key="1">
    <source>
        <dbReference type="ARBA" id="ARBA00001933"/>
    </source>
</evidence>
<dbReference type="Gene3D" id="3.40.50.1100">
    <property type="match status" value="2"/>
</dbReference>
<evidence type="ECO:0000256" key="5">
    <source>
        <dbReference type="SAM" id="MobiDB-lite"/>
    </source>
</evidence>
<comment type="caution">
    <text evidence="7">The sequence shown here is derived from an EMBL/GenBank/DDBJ whole genome shotgun (WGS) entry which is preliminary data.</text>
</comment>